<feature type="transmembrane region" description="Helical" evidence="1">
    <location>
        <begin position="31"/>
        <end position="53"/>
    </location>
</feature>
<accession>A0A1Y5RQY0</accession>
<dbReference type="GO" id="GO:0005886">
    <property type="term" value="C:plasma membrane"/>
    <property type="evidence" value="ECO:0007669"/>
    <property type="project" value="InterPro"/>
</dbReference>
<keyword evidence="1" id="KW-0472">Membrane</keyword>
<sequence length="222" mass="24546">MAATDLEGRRHWRIEGPQRQRARVSPAYTRFVLVMKLLLPTLAVVLAVALLAWPSLVPRDRTIVIEQADIEVGDEGLTMVNARFVGLDSEQRPFTVTASSASRNPDDPQIIKLASLQADTTMEDGAWMSLSADNGLFRQKKKWLDLTGNIEIFSDTGYQFHSETAEIDLANGRAWSKTPVQGHGPSGEIQSDRLFIDRDANIARFDGNVHVLIYGKGNDKGG</sequence>
<evidence type="ECO:0000256" key="1">
    <source>
        <dbReference type="SAM" id="Phobius"/>
    </source>
</evidence>
<evidence type="ECO:0000313" key="2">
    <source>
        <dbReference type="EMBL" id="SLN23230.1"/>
    </source>
</evidence>
<dbReference type="InterPro" id="IPR026265">
    <property type="entry name" value="LptC"/>
</dbReference>
<dbReference type="NCBIfam" id="TIGR04409">
    <property type="entry name" value="LptC_YrbK"/>
    <property type="match status" value="1"/>
</dbReference>
<gene>
    <name evidence="2" type="ORF">OCH7691_00629</name>
</gene>
<dbReference type="InterPro" id="IPR010664">
    <property type="entry name" value="LipoPS_assembly_LptC-rel"/>
</dbReference>
<dbReference type="EMBL" id="FWFR01000001">
    <property type="protein sequence ID" value="SLN23230.1"/>
    <property type="molecule type" value="Genomic_DNA"/>
</dbReference>
<name>A0A1Y5RQY0_9PROT</name>
<dbReference type="OrthoDB" id="8441710at2"/>
<reference evidence="2 3" key="1">
    <citation type="submission" date="2017-03" db="EMBL/GenBank/DDBJ databases">
        <authorList>
            <person name="Afonso C.L."/>
            <person name="Miller P.J."/>
            <person name="Scott M.A."/>
            <person name="Spackman E."/>
            <person name="Goraichik I."/>
            <person name="Dimitrov K.M."/>
            <person name="Suarez D.L."/>
            <person name="Swayne D.E."/>
        </authorList>
    </citation>
    <scope>NUCLEOTIDE SEQUENCE [LARGE SCALE GENOMIC DNA]</scope>
    <source>
        <strain evidence="2 3">CECT 7691</strain>
    </source>
</reference>
<dbReference type="Gene3D" id="2.60.450.10">
    <property type="entry name" value="Lipopolysaccharide (LPS) transport protein A like domain"/>
    <property type="match status" value="1"/>
</dbReference>
<dbReference type="RefSeq" id="WP_085881951.1">
    <property type="nucleotide sequence ID" value="NZ_FWFR01000001.1"/>
</dbReference>
<organism evidence="2 3">
    <name type="scientific">Oceanibacterium hippocampi</name>
    <dbReference type="NCBI Taxonomy" id="745714"/>
    <lineage>
        <taxon>Bacteria</taxon>
        <taxon>Pseudomonadati</taxon>
        <taxon>Pseudomonadota</taxon>
        <taxon>Alphaproteobacteria</taxon>
        <taxon>Sneathiellales</taxon>
        <taxon>Sneathiellaceae</taxon>
        <taxon>Oceanibacterium</taxon>
    </lineage>
</organism>
<dbReference type="Proteomes" id="UP000193200">
    <property type="component" value="Unassembled WGS sequence"/>
</dbReference>
<dbReference type="GO" id="GO:0015221">
    <property type="term" value="F:lipopolysaccharide transmembrane transporter activity"/>
    <property type="evidence" value="ECO:0007669"/>
    <property type="project" value="InterPro"/>
</dbReference>
<keyword evidence="1" id="KW-1133">Transmembrane helix</keyword>
<dbReference type="InParanoid" id="A0A1Y5RQY0"/>
<keyword evidence="1" id="KW-0812">Transmembrane</keyword>
<proteinExistence type="predicted"/>
<evidence type="ECO:0000313" key="3">
    <source>
        <dbReference type="Proteomes" id="UP000193200"/>
    </source>
</evidence>
<dbReference type="AlphaFoldDB" id="A0A1Y5RQY0"/>
<dbReference type="Pfam" id="PF06835">
    <property type="entry name" value="LptC"/>
    <property type="match status" value="1"/>
</dbReference>
<protein>
    <submittedName>
        <fullName evidence="2">Lipopolysaccharide-assembly, LptC-related</fullName>
    </submittedName>
</protein>
<keyword evidence="3" id="KW-1185">Reference proteome</keyword>